<protein>
    <submittedName>
        <fullName evidence="2">DUF3987 domain-containing protein</fullName>
    </submittedName>
</protein>
<feature type="coiled-coil region" evidence="1">
    <location>
        <begin position="91"/>
        <end position="118"/>
    </location>
</feature>
<name>A0A6L6IKF5_9ENTR</name>
<proteinExistence type="predicted"/>
<evidence type="ECO:0000256" key="1">
    <source>
        <dbReference type="SAM" id="Coils"/>
    </source>
</evidence>
<sequence length="470" mass="53434">MNTNPLNTNFFNLTFPIRFEEVIQSTQAKTHAPKELIAGVQLSVMSLGAQGRVMFEHSDGRRSPVSLYSIVLAESGERKTAVCNLLQKPIQDFQKKQLKNYEEKLKVYEADLQSWAVINKTISRQIRKNIEKGGDSVSEQDKLRKHYINKPKPPKRPKILFSDATPEAIIQGLVESIGTLGLSSDEGGVIFNGRAMGNTPLFNQLWDGGGVDVERKGHRLNIDDARLMTLIVTQKNELILFRKKHGARVQGNGFFARCLWSVTTSTQGIRTHQPDVHVDTSVLDKFNKRVEELLEQTLAGTTPSVLRFSVEAEHRFAQYQNEIEQRILTEKGGHEALPGILSKLPENAVRLATLMHFFYEFKGDEIDVATLNYIFMIMEYYYQQAVNILTASLSSDEEDAKRLWEWLMTGPFSGANSVAKSELRRYAPYQLRDVVRYNKALKYLEDIGRIYIKKYKNGNGTVSQLIDINR</sequence>
<dbReference type="OrthoDB" id="9067983at2"/>
<dbReference type="RefSeq" id="WP_155108928.1">
    <property type="nucleotide sequence ID" value="NZ_WMJZ01000018.1"/>
</dbReference>
<reference evidence="2 3" key="1">
    <citation type="submission" date="2019-11" db="EMBL/GenBank/DDBJ databases">
        <title>Escherichia alba sp. nov. isolated from the gut of plastic-eating superworms Zophobas atratus.</title>
        <authorList>
            <person name="Yang Y."/>
        </authorList>
    </citation>
    <scope>NUCLEOTIDE SEQUENCE [LARGE SCALE GENOMIC DNA]</scope>
    <source>
        <strain evidence="3">BIT-B35</strain>
    </source>
</reference>
<keyword evidence="3" id="KW-1185">Reference proteome</keyword>
<evidence type="ECO:0000313" key="2">
    <source>
        <dbReference type="EMBL" id="MTH47331.1"/>
    </source>
</evidence>
<keyword evidence="1" id="KW-0175">Coiled coil</keyword>
<dbReference type="Pfam" id="PF13148">
    <property type="entry name" value="DUF3987"/>
    <property type="match status" value="1"/>
</dbReference>
<dbReference type="EMBL" id="WMJZ01000018">
    <property type="protein sequence ID" value="MTH47331.1"/>
    <property type="molecule type" value="Genomic_DNA"/>
</dbReference>
<evidence type="ECO:0000313" key="3">
    <source>
        <dbReference type="Proteomes" id="UP000477739"/>
    </source>
</evidence>
<gene>
    <name evidence="2" type="ORF">GJV78_13920</name>
</gene>
<organism evidence="2 3">
    <name type="scientific">Intestinirhabdus alba</name>
    <dbReference type="NCBI Taxonomy" id="2899544"/>
    <lineage>
        <taxon>Bacteria</taxon>
        <taxon>Pseudomonadati</taxon>
        <taxon>Pseudomonadota</taxon>
        <taxon>Gammaproteobacteria</taxon>
        <taxon>Enterobacterales</taxon>
        <taxon>Enterobacteriaceae</taxon>
        <taxon>Intestinirhabdus</taxon>
    </lineage>
</organism>
<dbReference type="AlphaFoldDB" id="A0A6L6IKF5"/>
<comment type="caution">
    <text evidence="2">The sequence shown here is derived from an EMBL/GenBank/DDBJ whole genome shotgun (WGS) entry which is preliminary data.</text>
</comment>
<accession>A0A6L6IKF5</accession>
<dbReference type="Proteomes" id="UP000477739">
    <property type="component" value="Unassembled WGS sequence"/>
</dbReference>
<dbReference type="InterPro" id="IPR025048">
    <property type="entry name" value="DUF3987"/>
</dbReference>